<dbReference type="InterPro" id="IPR050973">
    <property type="entry name" value="H3K9_Histone-Lys_N-MTase"/>
</dbReference>
<evidence type="ECO:0008006" key="13">
    <source>
        <dbReference type="Google" id="ProtNLM"/>
    </source>
</evidence>
<evidence type="ECO:0000256" key="7">
    <source>
        <dbReference type="ARBA" id="ARBA00022833"/>
    </source>
</evidence>
<organism evidence="11 12">
    <name type="scientific">Lithocarpus litseifolius</name>
    <dbReference type="NCBI Taxonomy" id="425828"/>
    <lineage>
        <taxon>Eukaryota</taxon>
        <taxon>Viridiplantae</taxon>
        <taxon>Streptophyta</taxon>
        <taxon>Embryophyta</taxon>
        <taxon>Tracheophyta</taxon>
        <taxon>Spermatophyta</taxon>
        <taxon>Magnoliopsida</taxon>
        <taxon>eudicotyledons</taxon>
        <taxon>Gunneridae</taxon>
        <taxon>Pentapetalae</taxon>
        <taxon>rosids</taxon>
        <taxon>fabids</taxon>
        <taxon>Fagales</taxon>
        <taxon>Fagaceae</taxon>
        <taxon>Lithocarpus</taxon>
    </lineage>
</organism>
<dbReference type="GO" id="GO:0032259">
    <property type="term" value="P:methylation"/>
    <property type="evidence" value="ECO:0007669"/>
    <property type="project" value="UniProtKB-KW"/>
</dbReference>
<dbReference type="GO" id="GO:0008168">
    <property type="term" value="F:methyltransferase activity"/>
    <property type="evidence" value="ECO:0007669"/>
    <property type="project" value="UniProtKB-KW"/>
</dbReference>
<proteinExistence type="predicted"/>
<dbReference type="SUPFAM" id="SSF82199">
    <property type="entry name" value="SET domain"/>
    <property type="match status" value="1"/>
</dbReference>
<protein>
    <recommendedName>
        <fullName evidence="13">Histone-lysine N-methyltransferase SUVR3</fullName>
    </recommendedName>
</protein>
<keyword evidence="5" id="KW-0949">S-adenosyl-L-methionine</keyword>
<evidence type="ECO:0000313" key="11">
    <source>
        <dbReference type="EMBL" id="KAL0013534.1"/>
    </source>
</evidence>
<dbReference type="PANTHER" id="PTHR46223:SF3">
    <property type="entry name" value="HISTONE-LYSINE N-METHYLTRANSFERASE SET-23"/>
    <property type="match status" value="1"/>
</dbReference>
<evidence type="ECO:0000256" key="2">
    <source>
        <dbReference type="ARBA" id="ARBA00022454"/>
    </source>
</evidence>
<dbReference type="InterPro" id="IPR001214">
    <property type="entry name" value="SET_dom"/>
</dbReference>
<sequence>MWETDTKKRCQTNQHQQQREPNNNPTRPEILQCFELILPWLTPVELANISLTSKSLNQLSKSTNLRRSSDASRSFENLPIPFHNTIDDHPYAHFIYTPSQVFPSSSSSSSSSSQLQRQSWGSLGFISSASRLGVEPVSLVDELGHSVSGCDCERCDDEDPDGCPCFSEMDELDMGNECGPSCGCGLECENRLTQRGVSVRLKIVRDRRKGWGLYTDQFIEKAQFVCEYAGELLTTKEATNRQQMYDKLAADGRFSSALLVLREHLPSGKACMRINIDATRMGNVARFINHSCDGGNLVTKLVRSSGALVPRICFFASRDIKENEELAFSYGEVRLRSNGLQCFCGSSCCFGTLPSENT</sequence>
<evidence type="ECO:0000256" key="5">
    <source>
        <dbReference type="ARBA" id="ARBA00022691"/>
    </source>
</evidence>
<dbReference type="PANTHER" id="PTHR46223">
    <property type="entry name" value="HISTONE-LYSINE N-METHYLTRANSFERASE SUV39H"/>
    <property type="match status" value="1"/>
</dbReference>
<dbReference type="Pfam" id="PF00856">
    <property type="entry name" value="SET"/>
    <property type="match status" value="1"/>
</dbReference>
<keyword evidence="2" id="KW-0158">Chromosome</keyword>
<dbReference type="InterPro" id="IPR046341">
    <property type="entry name" value="SET_dom_sf"/>
</dbReference>
<evidence type="ECO:0000256" key="8">
    <source>
        <dbReference type="SAM" id="MobiDB-lite"/>
    </source>
</evidence>
<dbReference type="GO" id="GO:0046872">
    <property type="term" value="F:metal ion binding"/>
    <property type="evidence" value="ECO:0007669"/>
    <property type="project" value="UniProtKB-KW"/>
</dbReference>
<evidence type="ECO:0000259" key="9">
    <source>
        <dbReference type="PROSITE" id="PS50280"/>
    </source>
</evidence>
<feature type="region of interest" description="Disordered" evidence="8">
    <location>
        <begin position="1"/>
        <end position="26"/>
    </location>
</feature>
<dbReference type="PROSITE" id="PS50868">
    <property type="entry name" value="POST_SET"/>
    <property type="match status" value="1"/>
</dbReference>
<accession>A0AAW2DTQ6</accession>
<evidence type="ECO:0000256" key="6">
    <source>
        <dbReference type="ARBA" id="ARBA00022723"/>
    </source>
</evidence>
<feature type="domain" description="SET" evidence="9">
    <location>
        <begin position="199"/>
        <end position="331"/>
    </location>
</feature>
<keyword evidence="6" id="KW-0479">Metal-binding</keyword>
<dbReference type="SMART" id="SM00317">
    <property type="entry name" value="SET"/>
    <property type="match status" value="1"/>
</dbReference>
<keyword evidence="4" id="KW-0808">Transferase</keyword>
<gene>
    <name evidence="11" type="ORF">SO802_000603</name>
</gene>
<keyword evidence="3" id="KW-0489">Methyltransferase</keyword>
<dbReference type="InterPro" id="IPR003616">
    <property type="entry name" value="Post-SET_dom"/>
</dbReference>
<evidence type="ECO:0000313" key="12">
    <source>
        <dbReference type="Proteomes" id="UP001459277"/>
    </source>
</evidence>
<feature type="compositionally biased region" description="Polar residues" evidence="8">
    <location>
        <begin position="11"/>
        <end position="26"/>
    </location>
</feature>
<dbReference type="InterPro" id="IPR036047">
    <property type="entry name" value="F-box-like_dom_sf"/>
</dbReference>
<dbReference type="Gene3D" id="2.170.270.10">
    <property type="entry name" value="SET domain"/>
    <property type="match status" value="1"/>
</dbReference>
<dbReference type="AlphaFoldDB" id="A0AAW2DTQ6"/>
<keyword evidence="12" id="KW-1185">Reference proteome</keyword>
<reference evidence="11 12" key="1">
    <citation type="submission" date="2024-01" db="EMBL/GenBank/DDBJ databases">
        <title>A telomere-to-telomere, gap-free genome of sweet tea (Lithocarpus litseifolius).</title>
        <authorList>
            <person name="Zhou J."/>
        </authorList>
    </citation>
    <scope>NUCLEOTIDE SEQUENCE [LARGE SCALE GENOMIC DNA]</scope>
    <source>
        <strain evidence="11">Zhou-2022a</strain>
        <tissue evidence="11">Leaf</tissue>
    </source>
</reference>
<name>A0AAW2DTQ6_9ROSI</name>
<comment type="caution">
    <text evidence="11">The sequence shown here is derived from an EMBL/GenBank/DDBJ whole genome shotgun (WGS) entry which is preliminary data.</text>
</comment>
<dbReference type="GO" id="GO:0005694">
    <property type="term" value="C:chromosome"/>
    <property type="evidence" value="ECO:0007669"/>
    <property type="project" value="UniProtKB-SubCell"/>
</dbReference>
<comment type="subcellular location">
    <subcellularLocation>
        <location evidence="1">Chromosome</location>
    </subcellularLocation>
</comment>
<feature type="domain" description="Post-SET" evidence="10">
    <location>
        <begin position="338"/>
        <end position="354"/>
    </location>
</feature>
<dbReference type="SUPFAM" id="SSF81383">
    <property type="entry name" value="F-box domain"/>
    <property type="match status" value="1"/>
</dbReference>
<evidence type="ECO:0000256" key="1">
    <source>
        <dbReference type="ARBA" id="ARBA00004286"/>
    </source>
</evidence>
<dbReference type="Proteomes" id="UP001459277">
    <property type="component" value="Unassembled WGS sequence"/>
</dbReference>
<dbReference type="PROSITE" id="PS50280">
    <property type="entry name" value="SET"/>
    <property type="match status" value="1"/>
</dbReference>
<evidence type="ECO:0000259" key="10">
    <source>
        <dbReference type="PROSITE" id="PS50868"/>
    </source>
</evidence>
<dbReference type="EMBL" id="JAZDWU010000001">
    <property type="protein sequence ID" value="KAL0013534.1"/>
    <property type="molecule type" value="Genomic_DNA"/>
</dbReference>
<evidence type="ECO:0000256" key="4">
    <source>
        <dbReference type="ARBA" id="ARBA00022679"/>
    </source>
</evidence>
<keyword evidence="7" id="KW-0862">Zinc</keyword>
<evidence type="ECO:0000256" key="3">
    <source>
        <dbReference type="ARBA" id="ARBA00022603"/>
    </source>
</evidence>